<dbReference type="GO" id="GO:0000150">
    <property type="term" value="F:DNA strand exchange activity"/>
    <property type="evidence" value="ECO:0007669"/>
    <property type="project" value="InterPro"/>
</dbReference>
<dbReference type="AlphaFoldDB" id="A0A8J6M426"/>
<comment type="caution">
    <text evidence="4">The sequence shown here is derived from an EMBL/GenBank/DDBJ whole genome shotgun (WGS) entry which is preliminary data.</text>
</comment>
<dbReference type="Pfam" id="PF00239">
    <property type="entry name" value="Resolvase"/>
    <property type="match status" value="1"/>
</dbReference>
<feature type="domain" description="Recombinase" evidence="3">
    <location>
        <begin position="158"/>
        <end position="284"/>
    </location>
</feature>
<dbReference type="InterPro" id="IPR011109">
    <property type="entry name" value="DNA_bind_recombinase_dom"/>
</dbReference>
<dbReference type="GO" id="GO:0003677">
    <property type="term" value="F:DNA binding"/>
    <property type="evidence" value="ECO:0007669"/>
    <property type="project" value="InterPro"/>
</dbReference>
<dbReference type="Gene3D" id="3.90.1750.20">
    <property type="entry name" value="Putative Large Serine Recombinase, Chain B, Domain 2"/>
    <property type="match status" value="1"/>
</dbReference>
<evidence type="ECO:0000256" key="1">
    <source>
        <dbReference type="SAM" id="Coils"/>
    </source>
</evidence>
<sequence length="545" mass="61603">MLQVAAYCRVSTDKEDQANSFEAQQRYFREYIQRQPDWVLQGIYADEGISGTSTRKRVEFNKMLHAAELGQIDLIVTKEVSRFTRNTVDALQITRALRRRGVGVLFLNDSLDTRTNDGELRLTIMSSVAQDESRRTSERSKWGQMRSMEKGVVFGGSLLGYDVIGGKMTVNPEGAEVVRLIFHKYLQERKGCSTIARELREAGILSSKGNCLWSSATVTKILKNEKYCGDLIQKKTYTPDFLTHEKKYNHGKEPLVELKDHHEAIIDRETWQAVQRELSRRNRATGRGGHGNRYPLSGKIRCGECGKSFSHRTQKRQDGSSYYRWCCFTATNEGLRRTDGAGNTIGCSVGRQIRDDIAMDLLRRSVNAVTLDKRAIISNLARIVESVLVSGDDSGEQELRRLELELEKLQARNDTIHDRFFDESITKADYQRAKARCESEMNRVREKIAAIQQRQTLNTDTQTLKPDIRAAITGIVSGRTADDDFYGHLLQQMTVYRDGRVAVALNLLPAKWVYVLDGLEKYRAKIGGHDASSVPMSVSTPLASG</sequence>
<dbReference type="Pfam" id="PF07508">
    <property type="entry name" value="Recombinase"/>
    <property type="match status" value="1"/>
</dbReference>
<evidence type="ECO:0000259" key="3">
    <source>
        <dbReference type="PROSITE" id="PS51737"/>
    </source>
</evidence>
<dbReference type="RefSeq" id="WP_186878471.1">
    <property type="nucleotide sequence ID" value="NZ_JACOPN010000004.1"/>
</dbReference>
<dbReference type="PROSITE" id="PS51736">
    <property type="entry name" value="RECOMBINASES_3"/>
    <property type="match status" value="1"/>
</dbReference>
<dbReference type="InterPro" id="IPR006119">
    <property type="entry name" value="Resolv_N"/>
</dbReference>
<keyword evidence="5" id="KW-1185">Reference proteome</keyword>
<dbReference type="Proteomes" id="UP000602260">
    <property type="component" value="Unassembled WGS sequence"/>
</dbReference>
<dbReference type="Pfam" id="PF13408">
    <property type="entry name" value="Zn_ribbon_recom"/>
    <property type="match status" value="1"/>
</dbReference>
<keyword evidence="1" id="KW-0175">Coiled coil</keyword>
<reference evidence="4" key="1">
    <citation type="submission" date="2020-08" db="EMBL/GenBank/DDBJ databases">
        <title>Genome public.</title>
        <authorList>
            <person name="Liu C."/>
            <person name="Sun Q."/>
        </authorList>
    </citation>
    <scope>NUCLEOTIDE SEQUENCE</scope>
    <source>
        <strain evidence="4">BX5</strain>
    </source>
</reference>
<dbReference type="PANTHER" id="PTHR30461">
    <property type="entry name" value="DNA-INVERTASE FROM LAMBDOID PROPHAGE"/>
    <property type="match status" value="1"/>
</dbReference>
<name>A0A8J6M426_9FIRM</name>
<gene>
    <name evidence="4" type="ORF">H8S55_07605</name>
</gene>
<feature type="coiled-coil region" evidence="1">
    <location>
        <begin position="392"/>
        <end position="454"/>
    </location>
</feature>
<accession>A0A8J6M426</accession>
<dbReference type="InterPro" id="IPR050639">
    <property type="entry name" value="SSR_resolvase"/>
</dbReference>
<dbReference type="InterPro" id="IPR025827">
    <property type="entry name" value="Zn_ribbon_recom_dom"/>
</dbReference>
<dbReference type="PANTHER" id="PTHR30461:SF23">
    <property type="entry name" value="DNA RECOMBINASE-RELATED"/>
    <property type="match status" value="1"/>
</dbReference>
<feature type="domain" description="Resolvase/invertase-type recombinase catalytic" evidence="2">
    <location>
        <begin position="3"/>
        <end position="151"/>
    </location>
</feature>
<dbReference type="Gene3D" id="3.40.50.1390">
    <property type="entry name" value="Resolvase, N-terminal catalytic domain"/>
    <property type="match status" value="1"/>
</dbReference>
<evidence type="ECO:0000313" key="5">
    <source>
        <dbReference type="Proteomes" id="UP000602260"/>
    </source>
</evidence>
<organism evidence="4 5">
    <name type="scientific">Flintibacter faecis</name>
    <dbReference type="NCBI Taxonomy" id="2763047"/>
    <lineage>
        <taxon>Bacteria</taxon>
        <taxon>Bacillati</taxon>
        <taxon>Bacillota</taxon>
        <taxon>Clostridia</taxon>
        <taxon>Eubacteriales</taxon>
        <taxon>Flintibacter</taxon>
    </lineage>
</organism>
<dbReference type="CDD" id="cd00338">
    <property type="entry name" value="Ser_Recombinase"/>
    <property type="match status" value="1"/>
</dbReference>
<dbReference type="PROSITE" id="PS51737">
    <property type="entry name" value="RECOMBINASE_DNA_BIND"/>
    <property type="match status" value="1"/>
</dbReference>
<protein>
    <submittedName>
        <fullName evidence="4">Recombinase family protein</fullName>
    </submittedName>
</protein>
<evidence type="ECO:0000313" key="4">
    <source>
        <dbReference type="EMBL" id="MBC5717183.1"/>
    </source>
</evidence>
<evidence type="ECO:0000259" key="2">
    <source>
        <dbReference type="PROSITE" id="PS51736"/>
    </source>
</evidence>
<dbReference type="InterPro" id="IPR038109">
    <property type="entry name" value="DNA_bind_recomb_sf"/>
</dbReference>
<dbReference type="SUPFAM" id="SSF53041">
    <property type="entry name" value="Resolvase-like"/>
    <property type="match status" value="1"/>
</dbReference>
<dbReference type="InterPro" id="IPR036162">
    <property type="entry name" value="Resolvase-like_N_sf"/>
</dbReference>
<dbReference type="SMART" id="SM00857">
    <property type="entry name" value="Resolvase"/>
    <property type="match status" value="1"/>
</dbReference>
<proteinExistence type="predicted"/>
<dbReference type="EMBL" id="JACOPN010000004">
    <property type="protein sequence ID" value="MBC5717183.1"/>
    <property type="molecule type" value="Genomic_DNA"/>
</dbReference>